<dbReference type="PROSITE" id="PS00108">
    <property type="entry name" value="PROTEIN_KINASE_ST"/>
    <property type="match status" value="1"/>
</dbReference>
<dbReference type="EMBL" id="AQQV01000001">
    <property type="protein sequence ID" value="ORE88265.1"/>
    <property type="molecule type" value="Genomic_DNA"/>
</dbReference>
<dbReference type="InterPro" id="IPR017441">
    <property type="entry name" value="Protein_kinase_ATP_BS"/>
</dbReference>
<evidence type="ECO:0000256" key="1">
    <source>
        <dbReference type="ARBA" id="ARBA00022679"/>
    </source>
</evidence>
<keyword evidence="3 7" id="KW-0418">Kinase</keyword>
<dbReference type="SMART" id="SM00220">
    <property type="entry name" value="S_TKc"/>
    <property type="match status" value="1"/>
</dbReference>
<keyword evidence="2 5" id="KW-0547">Nucleotide-binding</keyword>
<proteinExistence type="predicted"/>
<dbReference type="PANTHER" id="PTHR43289">
    <property type="entry name" value="MITOGEN-ACTIVATED PROTEIN KINASE KINASE KINASE 20-RELATED"/>
    <property type="match status" value="1"/>
</dbReference>
<organism evidence="7 8">
    <name type="scientific">Oceanococcus atlanticus</name>
    <dbReference type="NCBI Taxonomy" id="1317117"/>
    <lineage>
        <taxon>Bacteria</taxon>
        <taxon>Pseudomonadati</taxon>
        <taxon>Pseudomonadota</taxon>
        <taxon>Gammaproteobacteria</taxon>
        <taxon>Chromatiales</taxon>
        <taxon>Oceanococcaceae</taxon>
        <taxon>Oceanococcus</taxon>
    </lineage>
</organism>
<dbReference type="PROSITE" id="PS00107">
    <property type="entry name" value="PROTEIN_KINASE_ATP"/>
    <property type="match status" value="1"/>
</dbReference>
<dbReference type="Pfam" id="PF13424">
    <property type="entry name" value="TPR_12"/>
    <property type="match status" value="2"/>
</dbReference>
<dbReference type="InterPro" id="IPR000719">
    <property type="entry name" value="Prot_kinase_dom"/>
</dbReference>
<gene>
    <name evidence="7" type="ORF">ATO7_00280</name>
</gene>
<reference evidence="7 8" key="1">
    <citation type="submission" date="2013-04" db="EMBL/GenBank/DDBJ databases">
        <title>Oceanococcus atlanticus 22II-S10r2 Genome Sequencing.</title>
        <authorList>
            <person name="Lai Q."/>
            <person name="Li G."/>
            <person name="Shao Z."/>
        </authorList>
    </citation>
    <scope>NUCLEOTIDE SEQUENCE [LARGE SCALE GENOMIC DNA]</scope>
    <source>
        <strain evidence="7 8">22II-S10r2</strain>
    </source>
</reference>
<dbReference type="PROSITE" id="PS50011">
    <property type="entry name" value="PROTEIN_KINASE_DOM"/>
    <property type="match status" value="1"/>
</dbReference>
<evidence type="ECO:0000256" key="4">
    <source>
        <dbReference type="ARBA" id="ARBA00022840"/>
    </source>
</evidence>
<keyword evidence="4 5" id="KW-0067">ATP-binding</keyword>
<protein>
    <submittedName>
        <fullName evidence="7">Serine/threonine protein kinase</fullName>
    </submittedName>
</protein>
<accession>A0A1Y1SF25</accession>
<evidence type="ECO:0000313" key="8">
    <source>
        <dbReference type="Proteomes" id="UP000192342"/>
    </source>
</evidence>
<dbReference type="Proteomes" id="UP000192342">
    <property type="component" value="Unassembled WGS sequence"/>
</dbReference>
<dbReference type="GO" id="GO:0004674">
    <property type="term" value="F:protein serine/threonine kinase activity"/>
    <property type="evidence" value="ECO:0007669"/>
    <property type="project" value="UniProtKB-KW"/>
</dbReference>
<evidence type="ECO:0000256" key="3">
    <source>
        <dbReference type="ARBA" id="ARBA00022777"/>
    </source>
</evidence>
<dbReference type="STRING" id="1317117.ATO7_00280"/>
<comment type="caution">
    <text evidence="7">The sequence shown here is derived from an EMBL/GenBank/DDBJ whole genome shotgun (WGS) entry which is preliminary data.</text>
</comment>
<dbReference type="Pfam" id="PF00069">
    <property type="entry name" value="Pkinase"/>
    <property type="match status" value="1"/>
</dbReference>
<evidence type="ECO:0000259" key="6">
    <source>
        <dbReference type="PROSITE" id="PS50011"/>
    </source>
</evidence>
<dbReference type="Gene3D" id="3.30.200.20">
    <property type="entry name" value="Phosphorylase Kinase, domain 1"/>
    <property type="match status" value="1"/>
</dbReference>
<dbReference type="CDD" id="cd14014">
    <property type="entry name" value="STKc_PknB_like"/>
    <property type="match status" value="1"/>
</dbReference>
<evidence type="ECO:0000256" key="2">
    <source>
        <dbReference type="ARBA" id="ARBA00022741"/>
    </source>
</evidence>
<feature type="binding site" evidence="5">
    <location>
        <position position="44"/>
    </location>
    <ligand>
        <name>ATP</name>
        <dbReference type="ChEBI" id="CHEBI:30616"/>
    </ligand>
</feature>
<keyword evidence="7" id="KW-0723">Serine/threonine-protein kinase</keyword>
<evidence type="ECO:0000256" key="5">
    <source>
        <dbReference type="PROSITE-ProRule" id="PRU10141"/>
    </source>
</evidence>
<dbReference type="SUPFAM" id="SSF48452">
    <property type="entry name" value="TPR-like"/>
    <property type="match status" value="2"/>
</dbReference>
<dbReference type="RefSeq" id="WP_083558923.1">
    <property type="nucleotide sequence ID" value="NZ_AQQV01000001.1"/>
</dbReference>
<keyword evidence="8" id="KW-1185">Reference proteome</keyword>
<dbReference type="Gene3D" id="1.25.40.10">
    <property type="entry name" value="Tetratricopeptide repeat domain"/>
    <property type="match status" value="2"/>
</dbReference>
<dbReference type="InterPro" id="IPR008271">
    <property type="entry name" value="Ser/Thr_kinase_AS"/>
</dbReference>
<dbReference type="GO" id="GO:0005524">
    <property type="term" value="F:ATP binding"/>
    <property type="evidence" value="ECO:0007669"/>
    <property type="project" value="UniProtKB-UniRule"/>
</dbReference>
<keyword evidence="1" id="KW-0808">Transferase</keyword>
<sequence length="782" mass="84953">MEMDSDNSLGYIGGYRLSCLLGEGSGGRVYQAHQEQPARDVAIKVLLAQSGLARKRFEREAELLAALEHNNIARLYESGAGATPLGDAPYLVMELVRGHDIIHFTRANKLSDSAKLELIVKIARAVHFAHTKGVIHRDLKPGNILINEQGEPKILDFGIARVVDLDQADMTRAGEVLGTLSYMSPEQLNGQGVNADASSDVYALGVITYELLSGQSPYPDLKNDTLLSAVTRLNRERPVPLSQGTAHARGDLETIVMKAIAFDASARYASAAEFAADIERFLNQRPIEARPPTLGYTLSLFTRRHKAATAAAGVIVLALLTAVSVSLRFAYSEAQARSVAEQRAHEREAVNQFLIGMLTAADPEHALGERVTVLHVLDVARAELSGRNALSATSRFQLQRSLGNTYVKLGRADDGLALLRAASQMPQGAVDDRLAIEIGEALTANGQEQDALDWLENLPDDSSGGTEIQVRRALARAEALLLLGRFPEAESLLQTLNEQAEHTLDLAPQSELTMRILSAYGQALQQQGKYKDALPVALSAVERMREQWGSEHPRTSNAEEVVANIYQQSGDVEGALAIYQRIAETRKRVLGPNHPHSLSALSSVGSTLAIVGRAQDGLEPARQAYEGILHQLGEDAELTRAVASLYAYVAATAGERETSAQINRMLIAQAERKPDGPAVNDLIEYNNLGNDYRVLERMDEAVATYARLIALAEGILEPEHLHLALYRGNYAEVLRRRGDFSAAMTQLDLALPVVVGALGADHPRSALFQQRRARAAQGDRDA</sequence>
<evidence type="ECO:0000313" key="7">
    <source>
        <dbReference type="EMBL" id="ORE88265.1"/>
    </source>
</evidence>
<dbReference type="PANTHER" id="PTHR43289:SF6">
    <property type="entry name" value="SERINE_THREONINE-PROTEIN KINASE NEKL-3"/>
    <property type="match status" value="1"/>
</dbReference>
<name>A0A1Y1SF25_9GAMM</name>
<dbReference type="AlphaFoldDB" id="A0A1Y1SF25"/>
<dbReference type="InterPro" id="IPR011009">
    <property type="entry name" value="Kinase-like_dom_sf"/>
</dbReference>
<feature type="domain" description="Protein kinase" evidence="6">
    <location>
        <begin position="15"/>
        <end position="282"/>
    </location>
</feature>
<dbReference type="Gene3D" id="1.10.510.10">
    <property type="entry name" value="Transferase(Phosphotransferase) domain 1"/>
    <property type="match status" value="1"/>
</dbReference>
<dbReference type="SUPFAM" id="SSF56112">
    <property type="entry name" value="Protein kinase-like (PK-like)"/>
    <property type="match status" value="1"/>
</dbReference>
<dbReference type="InterPro" id="IPR011990">
    <property type="entry name" value="TPR-like_helical_dom_sf"/>
</dbReference>